<dbReference type="AlphaFoldDB" id="A0A9P0EZD1"/>
<feature type="DNA-binding region" description="Homeobox" evidence="10">
    <location>
        <begin position="180"/>
        <end position="239"/>
    </location>
</feature>
<comment type="subcellular location">
    <subcellularLocation>
        <location evidence="1 10 11">Nucleus</location>
    </subcellularLocation>
</comment>
<evidence type="ECO:0000256" key="11">
    <source>
        <dbReference type="RuleBase" id="RU000682"/>
    </source>
</evidence>
<evidence type="ECO:0000256" key="6">
    <source>
        <dbReference type="ARBA" id="ARBA00023125"/>
    </source>
</evidence>
<dbReference type="GO" id="GO:0009791">
    <property type="term" value="P:post-embryonic development"/>
    <property type="evidence" value="ECO:0007669"/>
    <property type="project" value="UniProtKB-ARBA"/>
</dbReference>
<organism evidence="14 15">
    <name type="scientific">Bemisia tabaci</name>
    <name type="common">Sweetpotato whitefly</name>
    <name type="synonym">Aleurodes tabaci</name>
    <dbReference type="NCBI Taxonomy" id="7038"/>
    <lineage>
        <taxon>Eukaryota</taxon>
        <taxon>Metazoa</taxon>
        <taxon>Ecdysozoa</taxon>
        <taxon>Arthropoda</taxon>
        <taxon>Hexapoda</taxon>
        <taxon>Insecta</taxon>
        <taxon>Pterygota</taxon>
        <taxon>Neoptera</taxon>
        <taxon>Paraneoptera</taxon>
        <taxon>Hemiptera</taxon>
        <taxon>Sternorrhyncha</taxon>
        <taxon>Aleyrodoidea</taxon>
        <taxon>Aleyrodidae</taxon>
        <taxon>Aleyrodinae</taxon>
        <taxon>Bemisia</taxon>
    </lineage>
</organism>
<dbReference type="CDD" id="cd00131">
    <property type="entry name" value="PAX"/>
    <property type="match status" value="1"/>
</dbReference>
<dbReference type="CDD" id="cd00086">
    <property type="entry name" value="homeodomain"/>
    <property type="match status" value="1"/>
</dbReference>
<evidence type="ECO:0000256" key="8">
    <source>
        <dbReference type="ARBA" id="ARBA00023163"/>
    </source>
</evidence>
<dbReference type="FunFam" id="1.10.10.10:FF:000031">
    <property type="entry name" value="Paired box protein Pax-7"/>
    <property type="match status" value="1"/>
</dbReference>
<dbReference type="KEGG" id="btab:109043044"/>
<dbReference type="Gene3D" id="1.10.10.60">
    <property type="entry name" value="Homeodomain-like"/>
    <property type="match status" value="1"/>
</dbReference>
<dbReference type="SMART" id="SM00351">
    <property type="entry name" value="PAX"/>
    <property type="match status" value="1"/>
</dbReference>
<sequence>MTFYPSPASYQQVTQFNNFQFQGQGRVNQLGGVFINGRPLPNHIRLKIVEMAAAGVRPCVISRQLRVSHGCVSKILNRYQETGSIRPGVIGGSKPKIATPSIERCIEVYKKENPNIFSWQIRDKLIKDGVCTAETVPSESTISRFIRGDVKNSNADYSIDGILGGGDPDCEPGLVLRRKKRRGRTTFSADQLAALERAFQFSQYPDVYTRERLATQYGLTETRVQVWFSNRRARWRKHGTRPESSYYPQTTDTGPAMLSITGTPDWSDIISGTALKQPPCTGFEPPSVYNPNKDPRLPTSHYNSGLLYDASQQPSTCLLQNPYHGLI</sequence>
<evidence type="ECO:0000256" key="5">
    <source>
        <dbReference type="ARBA" id="ARBA00023015"/>
    </source>
</evidence>
<gene>
    <name evidence="14" type="ORF">BEMITA_LOCUS1399</name>
</gene>
<dbReference type="FunFam" id="1.10.10.10:FF:000003">
    <property type="entry name" value="Paired box protein Pax-6"/>
    <property type="match status" value="1"/>
</dbReference>
<dbReference type="PANTHER" id="PTHR45636">
    <property type="entry name" value="PAIRED BOX PROTEIN PAX-6-RELATED-RELATED"/>
    <property type="match status" value="1"/>
</dbReference>
<dbReference type="InterPro" id="IPR013847">
    <property type="entry name" value="POU"/>
</dbReference>
<comment type="similarity">
    <text evidence="2">Belongs to the paired homeobox family.</text>
</comment>
<protein>
    <recommendedName>
        <fullName evidence="16">Gooseberry</fullName>
    </recommendedName>
</protein>
<keyword evidence="5" id="KW-0805">Transcription regulation</keyword>
<evidence type="ECO:0000256" key="7">
    <source>
        <dbReference type="ARBA" id="ARBA00023155"/>
    </source>
</evidence>
<dbReference type="SMART" id="SM00389">
    <property type="entry name" value="HOX"/>
    <property type="match status" value="1"/>
</dbReference>
<evidence type="ECO:0000313" key="15">
    <source>
        <dbReference type="Proteomes" id="UP001152759"/>
    </source>
</evidence>
<dbReference type="InterPro" id="IPR036388">
    <property type="entry name" value="WH-like_DNA-bd_sf"/>
</dbReference>
<evidence type="ECO:0000256" key="9">
    <source>
        <dbReference type="ARBA" id="ARBA00023242"/>
    </source>
</evidence>
<dbReference type="GO" id="GO:0005634">
    <property type="term" value="C:nucleus"/>
    <property type="evidence" value="ECO:0007669"/>
    <property type="project" value="UniProtKB-SubCell"/>
</dbReference>
<name>A0A9P0EZD1_BEMTA</name>
<evidence type="ECO:0008006" key="16">
    <source>
        <dbReference type="Google" id="ProtNLM"/>
    </source>
</evidence>
<keyword evidence="7 10" id="KW-0371">Homeobox</keyword>
<dbReference type="Pfam" id="PF00292">
    <property type="entry name" value="PAX"/>
    <property type="match status" value="1"/>
</dbReference>
<dbReference type="Proteomes" id="UP001152759">
    <property type="component" value="Chromosome 1"/>
</dbReference>
<dbReference type="PANTHER" id="PTHR45636:SF49">
    <property type="entry name" value="PAIRED BOX PROTEIN 3 HOMOLOG"/>
    <property type="match status" value="1"/>
</dbReference>
<dbReference type="Gene3D" id="1.10.10.10">
    <property type="entry name" value="Winged helix-like DNA-binding domain superfamily/Winged helix DNA-binding domain"/>
    <property type="match status" value="2"/>
</dbReference>
<evidence type="ECO:0000313" key="14">
    <source>
        <dbReference type="EMBL" id="CAH0381783.1"/>
    </source>
</evidence>
<proteinExistence type="inferred from homology"/>
<dbReference type="GO" id="GO:0007365">
    <property type="term" value="P:periodic partitioning"/>
    <property type="evidence" value="ECO:0007669"/>
    <property type="project" value="UniProtKB-ARBA"/>
</dbReference>
<reference evidence="14" key="1">
    <citation type="submission" date="2021-12" db="EMBL/GenBank/DDBJ databases">
        <authorList>
            <person name="King R."/>
        </authorList>
    </citation>
    <scope>NUCLEOTIDE SEQUENCE</scope>
</reference>
<dbReference type="PRINTS" id="PR00027">
    <property type="entry name" value="PAIREDBOX"/>
</dbReference>
<dbReference type="GO" id="GO:0000978">
    <property type="term" value="F:RNA polymerase II cis-regulatory region sequence-specific DNA binding"/>
    <property type="evidence" value="ECO:0007669"/>
    <property type="project" value="TreeGrafter"/>
</dbReference>
<feature type="domain" description="Homeobox" evidence="12">
    <location>
        <begin position="178"/>
        <end position="238"/>
    </location>
</feature>
<evidence type="ECO:0000256" key="10">
    <source>
        <dbReference type="PROSITE-ProRule" id="PRU00108"/>
    </source>
</evidence>
<evidence type="ECO:0000256" key="4">
    <source>
        <dbReference type="ARBA" id="ARBA00022724"/>
    </source>
</evidence>
<keyword evidence="15" id="KW-1185">Reference proteome</keyword>
<keyword evidence="6 10" id="KW-0238">DNA-binding</keyword>
<dbReference type="InterPro" id="IPR043565">
    <property type="entry name" value="PAX_fam"/>
</dbReference>
<dbReference type="PROSITE" id="PS50071">
    <property type="entry name" value="HOMEOBOX_2"/>
    <property type="match status" value="1"/>
</dbReference>
<evidence type="ECO:0000259" key="12">
    <source>
        <dbReference type="PROSITE" id="PS50071"/>
    </source>
</evidence>
<evidence type="ECO:0000256" key="2">
    <source>
        <dbReference type="ARBA" id="ARBA00005733"/>
    </source>
</evidence>
<dbReference type="FunFam" id="1.10.10.60:FF:000679">
    <property type="entry name" value="Homeobox protein aristaless"/>
    <property type="match status" value="1"/>
</dbReference>
<dbReference type="PRINTS" id="PR00028">
    <property type="entry name" value="POUDOMAIN"/>
</dbReference>
<dbReference type="InterPro" id="IPR001523">
    <property type="entry name" value="Paired_dom"/>
</dbReference>
<dbReference type="InterPro" id="IPR009057">
    <property type="entry name" value="Homeodomain-like_sf"/>
</dbReference>
<feature type="domain" description="Paired" evidence="13">
    <location>
        <begin position="23"/>
        <end position="149"/>
    </location>
</feature>
<evidence type="ECO:0000256" key="3">
    <source>
        <dbReference type="ARBA" id="ARBA00022473"/>
    </source>
</evidence>
<evidence type="ECO:0000256" key="1">
    <source>
        <dbReference type="ARBA" id="ARBA00004123"/>
    </source>
</evidence>
<accession>A0A9P0EZD1</accession>
<dbReference type="InterPro" id="IPR043182">
    <property type="entry name" value="PAIRED_DNA-bd_dom"/>
</dbReference>
<dbReference type="SUPFAM" id="SSF46689">
    <property type="entry name" value="Homeodomain-like"/>
    <property type="match status" value="2"/>
</dbReference>
<keyword evidence="8" id="KW-0804">Transcription</keyword>
<dbReference type="InterPro" id="IPR001356">
    <property type="entry name" value="HD"/>
</dbReference>
<dbReference type="PROSITE" id="PS51057">
    <property type="entry name" value="PAIRED_2"/>
    <property type="match status" value="1"/>
</dbReference>
<dbReference type="PROSITE" id="PS00034">
    <property type="entry name" value="PAIRED_1"/>
    <property type="match status" value="1"/>
</dbReference>
<dbReference type="Pfam" id="PF00046">
    <property type="entry name" value="Homeodomain"/>
    <property type="match status" value="1"/>
</dbReference>
<keyword evidence="3" id="KW-0217">Developmental protein</keyword>
<evidence type="ECO:0000259" key="13">
    <source>
        <dbReference type="PROSITE" id="PS51057"/>
    </source>
</evidence>
<dbReference type="EMBL" id="OU963862">
    <property type="protein sequence ID" value="CAH0381783.1"/>
    <property type="molecule type" value="Genomic_DNA"/>
</dbReference>
<dbReference type="GO" id="GO:0000981">
    <property type="term" value="F:DNA-binding transcription factor activity, RNA polymerase II-specific"/>
    <property type="evidence" value="ECO:0007669"/>
    <property type="project" value="TreeGrafter"/>
</dbReference>
<keyword evidence="9 10" id="KW-0539">Nucleus</keyword>
<keyword evidence="4" id="KW-0563">Paired box</keyword>